<evidence type="ECO:0000256" key="3">
    <source>
        <dbReference type="ARBA" id="ARBA00022989"/>
    </source>
</evidence>
<keyword evidence="3" id="KW-1133">Transmembrane helix</keyword>
<dbReference type="PANTHER" id="PTHR36985">
    <property type="entry name" value="TRANSLOCATION AND ASSEMBLY MODULE SUBUNIT TAMB"/>
    <property type="match status" value="1"/>
</dbReference>
<evidence type="ECO:0000259" key="5">
    <source>
        <dbReference type="Pfam" id="PF04357"/>
    </source>
</evidence>
<evidence type="ECO:0000313" key="6">
    <source>
        <dbReference type="EMBL" id="MFC3195663.1"/>
    </source>
</evidence>
<evidence type="ECO:0000256" key="4">
    <source>
        <dbReference type="ARBA" id="ARBA00023136"/>
    </source>
</evidence>
<evidence type="ECO:0000256" key="1">
    <source>
        <dbReference type="ARBA" id="ARBA00004167"/>
    </source>
</evidence>
<dbReference type="Proteomes" id="UP001595533">
    <property type="component" value="Unassembled WGS sequence"/>
</dbReference>
<dbReference type="InterPro" id="IPR007452">
    <property type="entry name" value="TamB_C"/>
</dbReference>
<feature type="domain" description="Translocation and assembly module TamB C-terminal" evidence="5">
    <location>
        <begin position="822"/>
        <end position="1158"/>
    </location>
</feature>
<comment type="caution">
    <text evidence="6">The sequence shown here is derived from an EMBL/GenBank/DDBJ whole genome shotgun (WGS) entry which is preliminary data.</text>
</comment>
<keyword evidence="7" id="KW-1185">Reference proteome</keyword>
<keyword evidence="2" id="KW-0812">Transmembrane</keyword>
<keyword evidence="4" id="KW-0472">Membrane</keyword>
<evidence type="ECO:0000313" key="7">
    <source>
        <dbReference type="Proteomes" id="UP001595533"/>
    </source>
</evidence>
<protein>
    <submittedName>
        <fullName evidence="6">Translocation/assembly module TamB domain-containing protein</fullName>
    </submittedName>
</protein>
<dbReference type="RefSeq" id="WP_157892944.1">
    <property type="nucleotide sequence ID" value="NZ_JBHRTS010000009.1"/>
</dbReference>
<dbReference type="EMBL" id="JBHRTS010000009">
    <property type="protein sequence ID" value="MFC3195663.1"/>
    <property type="molecule type" value="Genomic_DNA"/>
</dbReference>
<sequence>MKKLLLISMVLMLLVAIIAYYLLYTSAGASQTLRYLINHQQLPVTFGELNGQLGKQLEIRQVVYHDDQYHLTIGQLQYQLDWSLWKREVHISMLQINDVNIQSMNHIQNSDTSQVLPALSLPGRLMIDQFEVNNLTYQDQEFAEDIPQISAALSWQNDHLDVIELKIDHEQINLNARGAVMMSANWPFDTDISWQWQNDQSAEAFTISGESRIDGTANRITGRHLLAVDHPHISGKTRWLTQLSSGAGSVLNIQMAEPGQLTVKMAQGDVQLDLSQAEVSGQPDSYQASMQAKVLYGQFPEGRLEVTGKGGLGGFDVEQLKWEADDQQLLASLSVGWQEAVTINSHLTVNEFDPGRWGLDWPGQVSGELQMDAEQYNDDWYLRLNHSQLQGTLKSQAFKFSGTGQWLKDNYQANDLILRLGVNELHIDGQYGDGMVEGSIKVDWPELTLIDPQLKGQAKGQILLSGDFGNPDFSGSLNSAVVAYAGVKASGVKWLFDGTWDKRLHSQLQIADLVFRNRSLSAVELNATGWLNSHDIDLNMAAGEIQTTLNLQGQLMTTQPMPIWQGILMKHEVVLADGRQISMNQPAKISWGEVFEISEVCWNGVAAGQLCVQSDQISASAPVTGQLSVQSFSADAFRPLLPEQWRVTGLINGTASYELSEQAVQLSSDFHLAAGQLGVRTPDGQWITQGINELTLNAKNEGQNVGVSSSVVLDDDSFIRLKAELFQQDSEQDWQINADMSGQINNQALVTGLTDEISELRGAVHLSGRVAGSLRSPDIFWELSQPEGHLKLTRMGTRLEQVALSIETRRERDPVYQIELQGFSQSDRHRGELLLTGSMITQPEWVFKGQLQGTHFTVMNLPELTIDISPDLTVEANKKQARIAGDVTIPYGHVAIKSLPPEGVSNSPDLVVIRDQKNEPEELSYPIILDVNARIIDPVQLDVIGLSADMTGQLNIRQGIEQQLTGYGDLKLINGRYEVYGQKLNIDTGELNFAGDLANPRLNVKATRQATVDDVKAGVKLTGTVENLRSELYSEPTMPDVEKLAYIMTGQGIKGAGNLDSESLKQAAIVLGLNQSSPVFKQIQQQFGIDVLTVKRNGAQSESVIEAGKKINDDLYISYNQGLFNRLGFWVLKYRINQYLNLQTTQGDDQSVELVYTRKSEPPKQKRP</sequence>
<organism evidence="6 7">
    <name type="scientific">Marinicella sediminis</name>
    <dbReference type="NCBI Taxonomy" id="1792834"/>
    <lineage>
        <taxon>Bacteria</taxon>
        <taxon>Pseudomonadati</taxon>
        <taxon>Pseudomonadota</taxon>
        <taxon>Gammaproteobacteria</taxon>
        <taxon>Lysobacterales</taxon>
        <taxon>Marinicellaceae</taxon>
        <taxon>Marinicella</taxon>
    </lineage>
</organism>
<name>A0ABV7JC02_9GAMM</name>
<comment type="subcellular location">
    <subcellularLocation>
        <location evidence="1">Membrane</location>
        <topology evidence="1">Single-pass membrane protein</topology>
    </subcellularLocation>
</comment>
<gene>
    <name evidence="6" type="ORF">ACFODZ_15520</name>
</gene>
<proteinExistence type="predicted"/>
<evidence type="ECO:0000256" key="2">
    <source>
        <dbReference type="ARBA" id="ARBA00022692"/>
    </source>
</evidence>
<accession>A0ABV7JC02</accession>
<reference evidence="7" key="1">
    <citation type="journal article" date="2019" name="Int. J. Syst. Evol. Microbiol.">
        <title>The Global Catalogue of Microorganisms (GCM) 10K type strain sequencing project: providing services to taxonomists for standard genome sequencing and annotation.</title>
        <authorList>
            <consortium name="The Broad Institute Genomics Platform"/>
            <consortium name="The Broad Institute Genome Sequencing Center for Infectious Disease"/>
            <person name="Wu L."/>
            <person name="Ma J."/>
        </authorList>
    </citation>
    <scope>NUCLEOTIDE SEQUENCE [LARGE SCALE GENOMIC DNA]</scope>
    <source>
        <strain evidence="7">KCTC 42953</strain>
    </source>
</reference>
<dbReference type="Pfam" id="PF04357">
    <property type="entry name" value="TamB"/>
    <property type="match status" value="1"/>
</dbReference>
<dbReference type="PANTHER" id="PTHR36985:SF1">
    <property type="entry name" value="TRANSLOCATION AND ASSEMBLY MODULE SUBUNIT TAMB"/>
    <property type="match status" value="1"/>
</dbReference>